<evidence type="ECO:0000313" key="9">
    <source>
        <dbReference type="EMBL" id="MCB6182984.1"/>
    </source>
</evidence>
<feature type="transmembrane region" description="Helical" evidence="8">
    <location>
        <begin position="135"/>
        <end position="154"/>
    </location>
</feature>
<dbReference type="RefSeq" id="WP_227179292.1">
    <property type="nucleotide sequence ID" value="NZ_JAJBZT010000002.1"/>
</dbReference>
<evidence type="ECO:0000256" key="8">
    <source>
        <dbReference type="RuleBase" id="RU363041"/>
    </source>
</evidence>
<comment type="caution">
    <text evidence="9">The sequence shown here is derived from an EMBL/GenBank/DDBJ whole genome shotgun (WGS) entry which is preliminary data.</text>
</comment>
<reference evidence="9" key="1">
    <citation type="submission" date="2021-10" db="EMBL/GenBank/DDBJ databases">
        <title>The complete genome sequence of Leeia sp. TBRC 13508.</title>
        <authorList>
            <person name="Charoenyingcharoen P."/>
            <person name="Yukphan P."/>
        </authorList>
    </citation>
    <scope>NUCLEOTIDE SEQUENCE</scope>
    <source>
        <strain evidence="9">TBRC 13508</strain>
    </source>
</reference>
<evidence type="ECO:0000256" key="7">
    <source>
        <dbReference type="ARBA" id="ARBA00023136"/>
    </source>
</evidence>
<dbReference type="EMBL" id="JAJBZT010000002">
    <property type="protein sequence ID" value="MCB6182984.1"/>
    <property type="molecule type" value="Genomic_DNA"/>
</dbReference>
<feature type="transmembrane region" description="Helical" evidence="8">
    <location>
        <begin position="192"/>
        <end position="219"/>
    </location>
</feature>
<gene>
    <name evidence="9" type="ORF">LIN78_05410</name>
</gene>
<name>A0ABS8D451_9NEIS</name>
<evidence type="ECO:0000256" key="4">
    <source>
        <dbReference type="ARBA" id="ARBA00022475"/>
    </source>
</evidence>
<proteinExistence type="inferred from homology"/>
<evidence type="ECO:0000313" key="10">
    <source>
        <dbReference type="Proteomes" id="UP001165395"/>
    </source>
</evidence>
<sequence length="253" mass="27018">MDWIWVVAGIAAFTAGLMDAAVGGGGLIQIPALFGIFPKEIPASLLGTNKVSSAFGVSMASYRFARKVTMPWAITFTTMAASFTFSMIGTSFAQALPAEYMRPIVVTLLLIVAIQTLLQPKLGTSHEPKQTGKKALWLAAGIGALIGGYDGFFGPGTGTFFIFAFVRIFGFDFLHASANAKLANLASNIGSIILFGLTGHVLWLIALPMAVCNLIGAYVGSHLAIRYGSKLIRKLFLVLVFLLIGKMIFDMLK</sequence>
<dbReference type="InterPro" id="IPR052017">
    <property type="entry name" value="TSUP"/>
</dbReference>
<dbReference type="Proteomes" id="UP001165395">
    <property type="component" value="Unassembled WGS sequence"/>
</dbReference>
<evidence type="ECO:0000256" key="5">
    <source>
        <dbReference type="ARBA" id="ARBA00022692"/>
    </source>
</evidence>
<feature type="transmembrane region" description="Helical" evidence="8">
    <location>
        <begin position="104"/>
        <end position="123"/>
    </location>
</feature>
<evidence type="ECO:0000256" key="6">
    <source>
        <dbReference type="ARBA" id="ARBA00022989"/>
    </source>
</evidence>
<evidence type="ECO:0000256" key="2">
    <source>
        <dbReference type="ARBA" id="ARBA00009142"/>
    </source>
</evidence>
<dbReference type="Pfam" id="PF01925">
    <property type="entry name" value="TauE"/>
    <property type="match status" value="1"/>
</dbReference>
<dbReference type="InterPro" id="IPR002781">
    <property type="entry name" value="TM_pro_TauE-like"/>
</dbReference>
<keyword evidence="6 8" id="KW-1133">Transmembrane helix</keyword>
<organism evidence="9 10">
    <name type="scientific">Leeia speluncae</name>
    <dbReference type="NCBI Taxonomy" id="2884804"/>
    <lineage>
        <taxon>Bacteria</taxon>
        <taxon>Pseudomonadati</taxon>
        <taxon>Pseudomonadota</taxon>
        <taxon>Betaproteobacteria</taxon>
        <taxon>Neisseriales</taxon>
        <taxon>Leeiaceae</taxon>
        <taxon>Leeia</taxon>
    </lineage>
</organism>
<feature type="transmembrane region" description="Helical" evidence="8">
    <location>
        <begin position="231"/>
        <end position="249"/>
    </location>
</feature>
<dbReference type="PANTHER" id="PTHR30269:SF0">
    <property type="entry name" value="MEMBRANE TRANSPORTER PROTEIN YFCA-RELATED"/>
    <property type="match status" value="1"/>
</dbReference>
<comment type="subcellular location">
    <subcellularLocation>
        <location evidence="1 8">Cell membrane</location>
        <topology evidence="1 8">Multi-pass membrane protein</topology>
    </subcellularLocation>
</comment>
<keyword evidence="5 8" id="KW-0812">Transmembrane</keyword>
<keyword evidence="10" id="KW-1185">Reference proteome</keyword>
<keyword evidence="4 8" id="KW-1003">Cell membrane</keyword>
<accession>A0ABS8D451</accession>
<dbReference type="PANTHER" id="PTHR30269">
    <property type="entry name" value="TRANSMEMBRANE PROTEIN YFCA"/>
    <property type="match status" value="1"/>
</dbReference>
<protein>
    <recommendedName>
        <fullName evidence="8">Probable membrane transporter protein</fullName>
    </recommendedName>
</protein>
<evidence type="ECO:0000256" key="3">
    <source>
        <dbReference type="ARBA" id="ARBA00022448"/>
    </source>
</evidence>
<keyword evidence="3" id="KW-0813">Transport</keyword>
<feature type="transmembrane region" description="Helical" evidence="8">
    <location>
        <begin position="72"/>
        <end position="92"/>
    </location>
</feature>
<evidence type="ECO:0000256" key="1">
    <source>
        <dbReference type="ARBA" id="ARBA00004651"/>
    </source>
</evidence>
<keyword evidence="7 8" id="KW-0472">Membrane</keyword>
<comment type="similarity">
    <text evidence="2 8">Belongs to the 4-toluene sulfonate uptake permease (TSUP) (TC 2.A.102) family.</text>
</comment>